<evidence type="ECO:0000313" key="2">
    <source>
        <dbReference type="EMBL" id="ADL50685.1"/>
    </source>
</evidence>
<dbReference type="Pfam" id="PF07705">
    <property type="entry name" value="CARDB"/>
    <property type="match status" value="2"/>
</dbReference>
<dbReference type="RefSeq" id="WP_010076473.1">
    <property type="nucleotide sequence ID" value="NC_014393.1"/>
</dbReference>
<dbReference type="Gene3D" id="2.60.40.10">
    <property type="entry name" value="Immunoglobulins"/>
    <property type="match status" value="2"/>
</dbReference>
<dbReference type="InterPro" id="IPR011635">
    <property type="entry name" value="CARDB"/>
</dbReference>
<dbReference type="Proteomes" id="UP000002730">
    <property type="component" value="Chromosome"/>
</dbReference>
<feature type="domain" description="CARDB" evidence="1">
    <location>
        <begin position="58"/>
        <end position="159"/>
    </location>
</feature>
<evidence type="ECO:0000259" key="1">
    <source>
        <dbReference type="Pfam" id="PF07705"/>
    </source>
</evidence>
<dbReference type="STRING" id="573061.Clocel_0915"/>
<accession>D9ST69</accession>
<evidence type="ECO:0000313" key="3">
    <source>
        <dbReference type="Proteomes" id="UP000002730"/>
    </source>
</evidence>
<dbReference type="KEGG" id="ccb:Clocel_0915"/>
<gene>
    <name evidence="2" type="ordered locus">Clocel_0915</name>
</gene>
<reference evidence="2 3" key="1">
    <citation type="submission" date="2010-08" db="EMBL/GenBank/DDBJ databases">
        <title>Complete sequence of Clostridium cellulovorans 743B.</title>
        <authorList>
            <consortium name="US DOE Joint Genome Institute"/>
            <person name="Lucas S."/>
            <person name="Copeland A."/>
            <person name="Lapidus A."/>
            <person name="Cheng J.-F."/>
            <person name="Bruce D."/>
            <person name="Goodwin L."/>
            <person name="Pitluck S."/>
            <person name="Chertkov O."/>
            <person name="Detter J.C."/>
            <person name="Han C."/>
            <person name="Tapia R."/>
            <person name="Land M."/>
            <person name="Hauser L."/>
            <person name="Chang Y.-J."/>
            <person name="Jeffries C."/>
            <person name="Kyrpides N."/>
            <person name="Ivanova N."/>
            <person name="Mikhailova N."/>
            <person name="Hemme C.L."/>
            <person name="Woyke T."/>
        </authorList>
    </citation>
    <scope>NUCLEOTIDE SEQUENCE [LARGE SCALE GENOMIC DNA]</scope>
    <source>
        <strain evidence="3">ATCC 35296 / DSM 3052 / OCM 3 / 743B</strain>
    </source>
</reference>
<organism evidence="2 3">
    <name type="scientific">Clostridium cellulovorans (strain ATCC 35296 / DSM 3052 / OCM 3 / 743B)</name>
    <dbReference type="NCBI Taxonomy" id="573061"/>
    <lineage>
        <taxon>Bacteria</taxon>
        <taxon>Bacillati</taxon>
        <taxon>Bacillota</taxon>
        <taxon>Clostridia</taxon>
        <taxon>Eubacteriales</taxon>
        <taxon>Clostridiaceae</taxon>
        <taxon>Clostridium</taxon>
    </lineage>
</organism>
<proteinExistence type="predicted"/>
<feature type="domain" description="CARDB" evidence="1">
    <location>
        <begin position="168"/>
        <end position="269"/>
    </location>
</feature>
<dbReference type="EMBL" id="CP002160">
    <property type="protein sequence ID" value="ADL50685.1"/>
    <property type="molecule type" value="Genomic_DNA"/>
</dbReference>
<protein>
    <recommendedName>
        <fullName evidence="1">CARDB domain-containing protein</fullName>
    </recommendedName>
</protein>
<dbReference type="OrthoDB" id="3690529at2"/>
<dbReference type="InterPro" id="IPR013783">
    <property type="entry name" value="Ig-like_fold"/>
</dbReference>
<dbReference type="HOGENOM" id="CLU_1007224_0_0_9"/>
<dbReference type="eggNOG" id="COG1572">
    <property type="taxonomic scope" value="Bacteria"/>
</dbReference>
<sequence>MRLLKTLKTNGFFRKLTLSTLLIATTLCTSLPVYAGTSLLPGYTGPIGGPRPLPDLRPDVYPTPISCQQQQTVGQVMLFDSGVKNWGYLPTSGFNVKWFVNDIQVAYGPHNGIGSHTTVMDGNSQLLYTFNSPGTYKITFQVDADNQLAEQNEANNSVTTYIFIYPVDLEPTQITSSLAYPKVWQKITFNTSVKNTGYQNSGDFAIAWYVNDTPVGFGGHNSIPGHSTVDNGNSALDYTFGTPGTYKITVEVDAGYGINEAFEENNKTSMYITVTN</sequence>
<name>D9ST69_CLOC7</name>
<keyword evidence="3" id="KW-1185">Reference proteome</keyword>
<dbReference type="AlphaFoldDB" id="D9ST69"/>